<gene>
    <name evidence="1" type="ORF">E1269_06635</name>
</gene>
<dbReference type="SUPFAM" id="SSF55729">
    <property type="entry name" value="Acyl-CoA N-acyltransferases (Nat)"/>
    <property type="match status" value="1"/>
</dbReference>
<dbReference type="InParanoid" id="A0A4R5DQJ0"/>
<dbReference type="GO" id="GO:0016740">
    <property type="term" value="F:transferase activity"/>
    <property type="evidence" value="ECO:0007669"/>
    <property type="project" value="UniProtKB-KW"/>
</dbReference>
<evidence type="ECO:0000313" key="2">
    <source>
        <dbReference type="Proteomes" id="UP000294739"/>
    </source>
</evidence>
<evidence type="ECO:0000313" key="1">
    <source>
        <dbReference type="EMBL" id="TDE13063.1"/>
    </source>
</evidence>
<dbReference type="Gene3D" id="3.40.630.30">
    <property type="match status" value="1"/>
</dbReference>
<dbReference type="EMBL" id="SMKZ01000006">
    <property type="protein sequence ID" value="TDE13063.1"/>
    <property type="molecule type" value="Genomic_DNA"/>
</dbReference>
<dbReference type="AlphaFoldDB" id="A0A4R5DQJ0"/>
<name>A0A4R5DQJ0_9ACTN</name>
<reference evidence="1 2" key="1">
    <citation type="submission" date="2019-03" db="EMBL/GenBank/DDBJ databases">
        <title>Draft genome sequences of novel Actinobacteria.</title>
        <authorList>
            <person name="Sahin N."/>
            <person name="Ay H."/>
            <person name="Saygin H."/>
        </authorList>
    </citation>
    <scope>NUCLEOTIDE SEQUENCE [LARGE SCALE GENOMIC DNA]</scope>
    <source>
        <strain evidence="1 2">5K138</strain>
    </source>
</reference>
<accession>A0A4R5DQJ0</accession>
<proteinExistence type="predicted"/>
<protein>
    <submittedName>
        <fullName evidence="1">N-acetyltransferase</fullName>
    </submittedName>
</protein>
<comment type="caution">
    <text evidence="1">The sequence shown here is derived from an EMBL/GenBank/DDBJ whole genome shotgun (WGS) entry which is preliminary data.</text>
</comment>
<dbReference type="Proteomes" id="UP000294739">
    <property type="component" value="Unassembled WGS sequence"/>
</dbReference>
<keyword evidence="1" id="KW-0808">Transferase</keyword>
<keyword evidence="2" id="KW-1185">Reference proteome</keyword>
<dbReference type="RefSeq" id="WP_131892633.1">
    <property type="nucleotide sequence ID" value="NZ_SMKZ01000006.1"/>
</dbReference>
<dbReference type="InterPro" id="IPR016181">
    <property type="entry name" value="Acyl_CoA_acyltransferase"/>
</dbReference>
<organism evidence="1 2">
    <name type="scientific">Jiangella asiatica</name>
    <dbReference type="NCBI Taxonomy" id="2530372"/>
    <lineage>
        <taxon>Bacteria</taxon>
        <taxon>Bacillati</taxon>
        <taxon>Actinomycetota</taxon>
        <taxon>Actinomycetes</taxon>
        <taxon>Jiangellales</taxon>
        <taxon>Jiangellaceae</taxon>
        <taxon>Jiangella</taxon>
    </lineage>
</organism>
<dbReference type="OrthoDB" id="3774915at2"/>
<sequence length="197" mass="22894">MPFENLEFDVPEGLATDDFVLRPIVTADAELDFAAVMESRDYLRTWEQTSWPEDDFTVAANREDLEKLERRHASRQAFTYTVMNPAGTECLGCVYIMPTDARMFAKARITPVGNRRWDDYGAAVYFWVRKSRLATETDRVLLDALQTWLARDWSLGAHLIVTNEQFAQQVDLIQRTDLQLRFEVEEPDKPGRYLAYE</sequence>